<accession>A0A8S5PWP8</accession>
<name>A0A8S5PWP8_9CAUD</name>
<dbReference type="EMBL" id="BK015522">
    <property type="protein sequence ID" value="DAE10869.1"/>
    <property type="molecule type" value="Genomic_DNA"/>
</dbReference>
<evidence type="ECO:0000256" key="1">
    <source>
        <dbReference type="SAM" id="MobiDB-lite"/>
    </source>
</evidence>
<feature type="region of interest" description="Disordered" evidence="1">
    <location>
        <begin position="502"/>
        <end position="525"/>
    </location>
</feature>
<proteinExistence type="predicted"/>
<sequence>MLFFDSISEILDDIIQSKMDISACRSLFDSLLPYGYHSSDTGCYDLRKEIIINSDANYHITAYDLPYIDACEKLVKFFSNDSDAYPVLFAMVESAENRLDYYACSLIKIFSCAYENPALVIFVSDERVAFGTVRSEAQIEDNFCLSDWFLPSDFDTKITFVEDAYALSEVAGWIKENSQLEKSKRGYKRKEIKADKLKSWNYNCYDFNLDYIYAMYEIEEITGVSTLRQRNEYYMSYDENNRDNRPDVTDEAECGSTEYTFDDIASEISYVGNTTHFDELDEYSDDLESSEINGTTMAESDYSDDFDLLNYDEDIPEDVLNDPEKLLKYLSSNKSGFVSKDERNSSQSVKDVEAQQITLDSMEENEPVNIQESKPVSYDIGIPQPAGIATVDKKPHIDVSNVEPIDCSWIEEPSVIDTHKTDSSDELSGEKPLADVVQDLETLVGDLFEGASLANEVSVEETTENDVSEEKPLSDVVQDLETAINGLFDDEQEAEPVVNYDDNRETSIGEAHEPETLASDMPEEDPVVSEMKESETSASDVSEEPVVGEVQECEELGNDSSEEEPAVDDVQELETIPGNITEKESETDETLEHEALTVDGTEELATVKEQEPEILEGDVSGESSIADEIQNSETADNIITKKKISPEISGMISHFELISMVNVHSETVFRYIRDKKIIPDRVIKRGSRSVYYFTPENVKELISKCDWHIISESNKRRVFLQMIDRMTMSFSYKPVFIKAIFATAKNGKSSMSRIVAYFRNFYEARRKSGLFVEKPSSIFACSGYTDKDVKKLILVYPYKRFAEMQIFTYSKLFGTVSMDPNVWSSLHSSEIDEICQMCDEHIDTYYSRFK</sequence>
<feature type="compositionally biased region" description="Basic and acidic residues" evidence="1">
    <location>
        <begin position="502"/>
        <end position="515"/>
    </location>
</feature>
<reference evidence="2" key="1">
    <citation type="journal article" date="2021" name="Proc. Natl. Acad. Sci. U.S.A.">
        <title>A Catalog of Tens of Thousands of Viruses from Human Metagenomes Reveals Hidden Associations with Chronic Diseases.</title>
        <authorList>
            <person name="Tisza M.J."/>
            <person name="Buck C.B."/>
        </authorList>
    </citation>
    <scope>NUCLEOTIDE SEQUENCE</scope>
    <source>
        <strain evidence="2">Ctg0K17</strain>
    </source>
</reference>
<evidence type="ECO:0000313" key="2">
    <source>
        <dbReference type="EMBL" id="DAE10869.1"/>
    </source>
</evidence>
<protein>
    <submittedName>
        <fullName evidence="2">AAA ATPase</fullName>
    </submittedName>
</protein>
<organism evidence="2">
    <name type="scientific">Siphoviridae sp. ctg0K17</name>
    <dbReference type="NCBI Taxonomy" id="2825600"/>
    <lineage>
        <taxon>Viruses</taxon>
        <taxon>Duplodnaviria</taxon>
        <taxon>Heunggongvirae</taxon>
        <taxon>Uroviricota</taxon>
        <taxon>Caudoviricetes</taxon>
    </lineage>
</organism>